<dbReference type="Proteomes" id="UP000540412">
    <property type="component" value="Unassembled WGS sequence"/>
</dbReference>
<keyword evidence="1" id="KW-0472">Membrane</keyword>
<evidence type="ECO:0000313" key="3">
    <source>
        <dbReference type="Proteomes" id="UP000540412"/>
    </source>
</evidence>
<sequence length="273" mass="29235">MREVLAQSGVQGEQIDQARRLPDTLREAGEHALHAVRKWADPREREMRRRRRVRRRSLRLSAASGLTALGTAGLVVVSAPAWAVIVVGSGAAALVTGAAVTTRRYLELRRNPLPAATFVPRKLPPIRSAAREPIARLVRAERALYVVGRQIANGRRLPEEELADTLETAGSGAAALHALAADVAAMEKAAGLVNQVRSVAVPGLADQVRAAVSRLESGVTDYEDLVASATHVLAVPESPALPDDLGWAMEDLRDAADRLDGWAQALTDLADSR</sequence>
<evidence type="ECO:0000256" key="1">
    <source>
        <dbReference type="SAM" id="Phobius"/>
    </source>
</evidence>
<comment type="caution">
    <text evidence="2">The sequence shown here is derived from an EMBL/GenBank/DDBJ whole genome shotgun (WGS) entry which is preliminary data.</text>
</comment>
<organism evidence="2 3">
    <name type="scientific">Nocardia transvalensis</name>
    <dbReference type="NCBI Taxonomy" id="37333"/>
    <lineage>
        <taxon>Bacteria</taxon>
        <taxon>Bacillati</taxon>
        <taxon>Actinomycetota</taxon>
        <taxon>Actinomycetes</taxon>
        <taxon>Mycobacteriales</taxon>
        <taxon>Nocardiaceae</taxon>
        <taxon>Nocardia</taxon>
    </lineage>
</organism>
<feature type="transmembrane region" description="Helical" evidence="1">
    <location>
        <begin position="57"/>
        <end position="75"/>
    </location>
</feature>
<dbReference type="Pfam" id="PF25587">
    <property type="entry name" value="Rv2743c"/>
    <property type="match status" value="1"/>
</dbReference>
<dbReference type="AlphaFoldDB" id="A0A7W9UFR5"/>
<keyword evidence="1" id="KW-1133">Transmembrane helix</keyword>
<dbReference type="NCBIfam" id="NF047839">
    <property type="entry name" value="PspM_Rv2743c"/>
    <property type="match status" value="1"/>
</dbReference>
<dbReference type="InterPro" id="IPR057952">
    <property type="entry name" value="Rv2743c-like"/>
</dbReference>
<evidence type="ECO:0000313" key="2">
    <source>
        <dbReference type="EMBL" id="MBB5911402.1"/>
    </source>
</evidence>
<dbReference type="EMBL" id="JACHIT010000001">
    <property type="protein sequence ID" value="MBB5911402.1"/>
    <property type="molecule type" value="Genomic_DNA"/>
</dbReference>
<name>A0A7W9UFR5_9NOCA</name>
<gene>
    <name evidence="2" type="ORF">BJY24_000269</name>
</gene>
<keyword evidence="1" id="KW-0812">Transmembrane</keyword>
<reference evidence="2 3" key="1">
    <citation type="submission" date="2020-08" db="EMBL/GenBank/DDBJ databases">
        <title>Sequencing the genomes of 1000 actinobacteria strains.</title>
        <authorList>
            <person name="Klenk H.-P."/>
        </authorList>
    </citation>
    <scope>NUCLEOTIDE SEQUENCE [LARGE SCALE GENOMIC DNA]</scope>
    <source>
        <strain evidence="2 3">DSM 43582</strain>
    </source>
</reference>
<proteinExistence type="predicted"/>
<protein>
    <submittedName>
        <fullName evidence="2">Uncharacterized protein</fullName>
    </submittedName>
</protein>
<feature type="transmembrane region" description="Helical" evidence="1">
    <location>
        <begin position="81"/>
        <end position="100"/>
    </location>
</feature>
<keyword evidence="3" id="KW-1185">Reference proteome</keyword>
<accession>A0A7W9UFR5</accession>